<keyword evidence="2" id="KW-0204">Cytolysis</keyword>
<name>A0A3T0IM95_9CAUD</name>
<dbReference type="Proteomes" id="UP000288494">
    <property type="component" value="Segment"/>
</dbReference>
<dbReference type="Pfam" id="PF11031">
    <property type="entry name" value="Phage_holin_T"/>
    <property type="match status" value="2"/>
</dbReference>
<sequence>MVDISSPVVFHHDIETVFLPTKKKTQFTYMFSCPFFNLDNVYSGSISLYWYDIFESSTETVFLPTKKKTQFTYMFSCPFFNLDNVYAGSISLYWYDIKPDLGFPRLSSMCGQAGQDIRSNTLEIGGIHH</sequence>
<proteinExistence type="predicted"/>
<gene>
    <name evidence="4" type="ORF">vBEcoM005_243</name>
</gene>
<evidence type="ECO:0000313" key="5">
    <source>
        <dbReference type="Proteomes" id="UP000288494"/>
    </source>
</evidence>
<evidence type="ECO:0000256" key="1">
    <source>
        <dbReference type="ARBA" id="ARBA00022612"/>
    </source>
</evidence>
<reference evidence="4 5" key="1">
    <citation type="submission" date="2018-12" db="EMBL/GenBank/DDBJ databases">
        <title>Characterization of novel bacteriophages infecting Shigella spp. and E. coli O157: H7.</title>
        <authorList>
            <person name="Shahin K."/>
            <person name="Bao H."/>
            <person name="Wang R."/>
        </authorList>
    </citation>
    <scope>NUCLEOTIDE SEQUENCE [LARGE SCALE GENOMIC DNA]</scope>
</reference>
<keyword evidence="5" id="KW-1185">Reference proteome</keyword>
<protein>
    <submittedName>
        <fullName evidence="4">T-like holin lysis mediator</fullName>
    </submittedName>
</protein>
<evidence type="ECO:0000256" key="3">
    <source>
        <dbReference type="ARBA" id="ARBA00023142"/>
    </source>
</evidence>
<organism evidence="4 5">
    <name type="scientific">Escherichia phage vB_EcoM_005</name>
    <dbReference type="NCBI Taxonomy" id="2500761"/>
    <lineage>
        <taxon>Viruses</taxon>
        <taxon>Duplodnaviria</taxon>
        <taxon>Heunggongvirae</taxon>
        <taxon>Uroviricota</taxon>
        <taxon>Caudoviricetes</taxon>
        <taxon>Pantevenvirales</taxon>
        <taxon>Straboviridae</taxon>
        <taxon>Tevenvirinae</taxon>
        <taxon>Dhakavirus</taxon>
        <taxon>Dhakavirus ecom005</taxon>
    </lineage>
</organism>
<keyword evidence="3" id="KW-0578">Host cell lysis by virus</keyword>
<dbReference type="EMBL" id="MK295203">
    <property type="protein sequence ID" value="AZV01130.1"/>
    <property type="molecule type" value="Genomic_DNA"/>
</dbReference>
<evidence type="ECO:0000313" key="4">
    <source>
        <dbReference type="EMBL" id="AZV01130.1"/>
    </source>
</evidence>
<evidence type="ECO:0000256" key="2">
    <source>
        <dbReference type="ARBA" id="ARBA00022852"/>
    </source>
</evidence>
<accession>A0A3T0IM95</accession>
<dbReference type="InterPro" id="IPR020982">
    <property type="entry name" value="Phage_T4_GpT_holin"/>
</dbReference>
<dbReference type="GO" id="GO:0044659">
    <property type="term" value="P:viral release from host cell by cytolysis"/>
    <property type="evidence" value="ECO:0007669"/>
    <property type="project" value="InterPro"/>
</dbReference>
<keyword evidence="1" id="KW-1188">Viral release from host cell</keyword>